<dbReference type="GO" id="GO:0012505">
    <property type="term" value="C:endomembrane system"/>
    <property type="evidence" value="ECO:0007669"/>
    <property type="project" value="UniProtKB-SubCell"/>
</dbReference>
<evidence type="ECO:0000256" key="1">
    <source>
        <dbReference type="ARBA" id="ARBA00004127"/>
    </source>
</evidence>
<organism evidence="6">
    <name type="scientific">Candidatus Moduliflexus flocculans</name>
    <dbReference type="NCBI Taxonomy" id="1499966"/>
    <lineage>
        <taxon>Bacteria</taxon>
        <taxon>Candidatus Moduliflexota</taxon>
        <taxon>Candidatus Moduliflexia</taxon>
        <taxon>Candidatus Moduliflexales</taxon>
        <taxon>Candidatus Moduliflexaceae</taxon>
    </lineage>
</organism>
<feature type="domain" description="DUF1232" evidence="5">
    <location>
        <begin position="33"/>
        <end position="67"/>
    </location>
</feature>
<evidence type="ECO:0000256" key="3">
    <source>
        <dbReference type="ARBA" id="ARBA00022989"/>
    </source>
</evidence>
<keyword evidence="7" id="KW-1185">Reference proteome</keyword>
<accession>A0A081BRN5</accession>
<proteinExistence type="predicted"/>
<evidence type="ECO:0000256" key="4">
    <source>
        <dbReference type="ARBA" id="ARBA00023136"/>
    </source>
</evidence>
<dbReference type="AlphaFoldDB" id="A0A081BRN5"/>
<reference evidence="6" key="1">
    <citation type="journal article" date="2015" name="PeerJ">
        <title>First genomic representation of candidate bacterial phylum KSB3 points to enhanced environmental sensing as a trigger of wastewater bulking.</title>
        <authorList>
            <person name="Sekiguchi Y."/>
            <person name="Ohashi A."/>
            <person name="Parks D.H."/>
            <person name="Yamauchi T."/>
            <person name="Tyson G.W."/>
            <person name="Hugenholtz P."/>
        </authorList>
    </citation>
    <scope>NUCLEOTIDE SEQUENCE [LARGE SCALE GENOMIC DNA]</scope>
</reference>
<sequence>MFRHLKFIAKRIFDEINVYRRLAIDPRTPWLPKILLVVAVAYFVSPIDLIPDVIPLLGALDDLLIVPGLIWLAVKLIPPALIAEHRANISI</sequence>
<dbReference type="HOGENOM" id="CLU_139031_1_0_0"/>
<gene>
    <name evidence="6" type="ORF">U14_05343</name>
</gene>
<evidence type="ECO:0000256" key="2">
    <source>
        <dbReference type="ARBA" id="ARBA00022692"/>
    </source>
</evidence>
<dbReference type="InterPro" id="IPR010652">
    <property type="entry name" value="DUF1232"/>
</dbReference>
<dbReference type="Proteomes" id="UP000030700">
    <property type="component" value="Unassembled WGS sequence"/>
</dbReference>
<dbReference type="Pfam" id="PF06803">
    <property type="entry name" value="DUF1232"/>
    <property type="match status" value="1"/>
</dbReference>
<dbReference type="STRING" id="1499966.U14_05343"/>
<keyword evidence="4" id="KW-0472">Membrane</keyword>
<dbReference type="EMBL" id="DF820460">
    <property type="protein sequence ID" value="GAK54066.1"/>
    <property type="molecule type" value="Genomic_DNA"/>
</dbReference>
<name>A0A081BRN5_9BACT</name>
<comment type="subcellular location">
    <subcellularLocation>
        <location evidence="1">Endomembrane system</location>
        <topology evidence="1">Multi-pass membrane protein</topology>
    </subcellularLocation>
</comment>
<evidence type="ECO:0000259" key="5">
    <source>
        <dbReference type="Pfam" id="PF06803"/>
    </source>
</evidence>
<keyword evidence="2" id="KW-0812">Transmembrane</keyword>
<evidence type="ECO:0000313" key="7">
    <source>
        <dbReference type="Proteomes" id="UP000030700"/>
    </source>
</evidence>
<evidence type="ECO:0000313" key="6">
    <source>
        <dbReference type="EMBL" id="GAK54066.1"/>
    </source>
</evidence>
<keyword evidence="3" id="KW-1133">Transmembrane helix</keyword>
<protein>
    <recommendedName>
        <fullName evidence="5">DUF1232 domain-containing protein</fullName>
    </recommendedName>
</protein>